<name>A0ABR9W464_9BACT</name>
<sequence>MLIKQKHLEGIKAGNISLAFRKWKKLQVNAGSLVKTSVGVIRIVSTEKTDLDKITDADAQKAGFAAAQPLKQLLESQKDGDIYKIEVVFDSEDPRIELREKASISEDELEVLKAALDNLDKFSKVGKWTTKTLIAIQENPKLRAADLAIKAKKEKEWLKLNIRKLKALGLTISHEPGYTLSPLGEEYLKLITK</sequence>
<dbReference type="Proteomes" id="UP000634134">
    <property type="component" value="Unassembled WGS sequence"/>
</dbReference>
<dbReference type="RefSeq" id="WP_194118598.1">
    <property type="nucleotide sequence ID" value="NZ_JACYGY010000001.1"/>
</dbReference>
<evidence type="ECO:0000313" key="1">
    <source>
        <dbReference type="EMBL" id="MBE9460255.1"/>
    </source>
</evidence>
<organism evidence="1 2">
    <name type="scientific">Dyadobacter subterraneus</name>
    <dbReference type="NCBI Taxonomy" id="2773304"/>
    <lineage>
        <taxon>Bacteria</taxon>
        <taxon>Pseudomonadati</taxon>
        <taxon>Bacteroidota</taxon>
        <taxon>Cytophagia</taxon>
        <taxon>Cytophagales</taxon>
        <taxon>Spirosomataceae</taxon>
        <taxon>Dyadobacter</taxon>
    </lineage>
</organism>
<proteinExistence type="predicted"/>
<keyword evidence="2" id="KW-1185">Reference proteome</keyword>
<accession>A0ABR9W464</accession>
<gene>
    <name evidence="1" type="ORF">IEE83_00030</name>
</gene>
<dbReference type="EMBL" id="JACYGY010000001">
    <property type="protein sequence ID" value="MBE9460255.1"/>
    <property type="molecule type" value="Genomic_DNA"/>
</dbReference>
<comment type="caution">
    <text evidence="1">The sequence shown here is derived from an EMBL/GenBank/DDBJ whole genome shotgun (WGS) entry which is preliminary data.</text>
</comment>
<evidence type="ECO:0000313" key="2">
    <source>
        <dbReference type="Proteomes" id="UP000634134"/>
    </source>
</evidence>
<protein>
    <submittedName>
        <fullName evidence="1">ASCH domain-containing protein</fullName>
    </submittedName>
</protein>
<reference evidence="2" key="1">
    <citation type="submission" date="2023-07" db="EMBL/GenBank/DDBJ databases">
        <title>Dyadobacter sp. nov 'subterranea' isolated from contaminted grondwater.</title>
        <authorList>
            <person name="Szabo I."/>
            <person name="Al-Omari J."/>
            <person name="Szerdahelyi S.G."/>
            <person name="Rado J."/>
        </authorList>
    </citation>
    <scope>NUCLEOTIDE SEQUENCE [LARGE SCALE GENOMIC DNA]</scope>
    <source>
        <strain evidence="2">UP-52</strain>
    </source>
</reference>